<dbReference type="AlphaFoldDB" id="A0A8D8VTD7"/>
<dbReference type="InterPro" id="IPR036871">
    <property type="entry name" value="PX_dom_sf"/>
</dbReference>
<dbReference type="CDD" id="cd06885">
    <property type="entry name" value="PX_SNX17_31"/>
    <property type="match status" value="1"/>
</dbReference>
<dbReference type="Gene3D" id="3.30.1520.10">
    <property type="entry name" value="Phox-like domain"/>
    <property type="match status" value="1"/>
</dbReference>
<dbReference type="PROSITE" id="PS50195">
    <property type="entry name" value="PX"/>
    <property type="match status" value="1"/>
</dbReference>
<name>A0A8D8VTD7_9HEMI</name>
<dbReference type="Pfam" id="PF00787">
    <property type="entry name" value="PX"/>
    <property type="match status" value="1"/>
</dbReference>
<dbReference type="SUPFAM" id="SSF64268">
    <property type="entry name" value="PX domain"/>
    <property type="match status" value="1"/>
</dbReference>
<dbReference type="GO" id="GO:0032456">
    <property type="term" value="P:endocytic recycling"/>
    <property type="evidence" value="ECO:0007669"/>
    <property type="project" value="TreeGrafter"/>
</dbReference>
<dbReference type="GO" id="GO:0006886">
    <property type="term" value="P:intracellular protein transport"/>
    <property type="evidence" value="ECO:0007669"/>
    <property type="project" value="TreeGrafter"/>
</dbReference>
<dbReference type="PANTHER" id="PTHR12431:SF14">
    <property type="entry name" value="LD15323P"/>
    <property type="match status" value="1"/>
</dbReference>
<reference evidence="2" key="1">
    <citation type="submission" date="2021-05" db="EMBL/GenBank/DDBJ databases">
        <authorList>
            <person name="Alioto T."/>
            <person name="Alioto T."/>
            <person name="Gomez Garrido J."/>
        </authorList>
    </citation>
    <scope>NUCLEOTIDE SEQUENCE</scope>
</reference>
<dbReference type="SMART" id="SM00312">
    <property type="entry name" value="PX"/>
    <property type="match status" value="1"/>
</dbReference>
<proteinExistence type="predicted"/>
<accession>A0A8D8VTD7</accession>
<organism evidence="2">
    <name type="scientific">Cacopsylla melanoneura</name>
    <dbReference type="NCBI Taxonomy" id="428564"/>
    <lineage>
        <taxon>Eukaryota</taxon>
        <taxon>Metazoa</taxon>
        <taxon>Ecdysozoa</taxon>
        <taxon>Arthropoda</taxon>
        <taxon>Hexapoda</taxon>
        <taxon>Insecta</taxon>
        <taxon>Pterygota</taxon>
        <taxon>Neoptera</taxon>
        <taxon>Paraneoptera</taxon>
        <taxon>Hemiptera</taxon>
        <taxon>Sternorrhyncha</taxon>
        <taxon>Psylloidea</taxon>
        <taxon>Psyllidae</taxon>
        <taxon>Psyllinae</taxon>
        <taxon>Cacopsylla</taxon>
    </lineage>
</organism>
<dbReference type="FunFam" id="3.30.1520.10:FF:000008">
    <property type="entry name" value="Sorting nexin-17 isoform1"/>
    <property type="match status" value="1"/>
</dbReference>
<evidence type="ECO:0000313" key="2">
    <source>
        <dbReference type="EMBL" id="CAG6635023.1"/>
    </source>
</evidence>
<protein>
    <submittedName>
        <fullName evidence="2">Sorting nexin-17</fullName>
    </submittedName>
</protein>
<evidence type="ECO:0000259" key="1">
    <source>
        <dbReference type="PROSITE" id="PS50195"/>
    </source>
</evidence>
<dbReference type="EMBL" id="HBUF01088680">
    <property type="protein sequence ID" value="CAG6635023.1"/>
    <property type="molecule type" value="Transcribed_RNA"/>
</dbReference>
<feature type="domain" description="PX" evidence="1">
    <location>
        <begin position="1"/>
        <end position="107"/>
    </location>
</feature>
<dbReference type="InterPro" id="IPR001683">
    <property type="entry name" value="PX_dom"/>
</dbReference>
<dbReference type="GO" id="GO:0005769">
    <property type="term" value="C:early endosome"/>
    <property type="evidence" value="ECO:0007669"/>
    <property type="project" value="TreeGrafter"/>
</dbReference>
<sequence length="178" mass="20649">MHFSIPDTQQLSDDSGKYTGYNLHLNGEYHCTLRYKQLHNFNEQLRKLYGSENVPLFPPKKLFPLSMVQIDERRAHLEKYMQSVAQSNLLRNCEVVVSFLQLAQQESYGEEIHDVSLDIYLMNNVQTTITVSSNDSYTVVLESRVPMITICQLLENCNPTNVLTYHRKQFPAPFDCIL</sequence>
<dbReference type="GO" id="GO:0035091">
    <property type="term" value="F:phosphatidylinositol binding"/>
    <property type="evidence" value="ECO:0007669"/>
    <property type="project" value="InterPro"/>
</dbReference>
<dbReference type="PANTHER" id="PTHR12431">
    <property type="entry name" value="SORTING NEXIN 17 AND 27"/>
    <property type="match status" value="1"/>
</dbReference>